<evidence type="ECO:0000256" key="1">
    <source>
        <dbReference type="ARBA" id="ARBA00022771"/>
    </source>
</evidence>
<organism evidence="4 5">
    <name type="scientific">Oryza meyeriana var. granulata</name>
    <dbReference type="NCBI Taxonomy" id="110450"/>
    <lineage>
        <taxon>Eukaryota</taxon>
        <taxon>Viridiplantae</taxon>
        <taxon>Streptophyta</taxon>
        <taxon>Embryophyta</taxon>
        <taxon>Tracheophyta</taxon>
        <taxon>Spermatophyta</taxon>
        <taxon>Magnoliopsida</taxon>
        <taxon>Liliopsida</taxon>
        <taxon>Poales</taxon>
        <taxon>Poaceae</taxon>
        <taxon>BOP clade</taxon>
        <taxon>Oryzoideae</taxon>
        <taxon>Oryzeae</taxon>
        <taxon>Oryzinae</taxon>
        <taxon>Oryza</taxon>
        <taxon>Oryza meyeriana</taxon>
    </lineage>
</organism>
<comment type="caution">
    <text evidence="4">The sequence shown here is derived from an EMBL/GenBank/DDBJ whole genome shotgun (WGS) entry which is preliminary data.</text>
</comment>
<keyword evidence="2" id="KW-0862">Zinc</keyword>
<dbReference type="OrthoDB" id="787137at2759"/>
<dbReference type="PANTHER" id="PTHR47527:SF3">
    <property type="entry name" value="RING_FYVE_PHD ZINC FINGER SUPERFAMILY PROTEIN"/>
    <property type="match status" value="1"/>
</dbReference>
<dbReference type="EMBL" id="SPHZ02000001">
    <property type="protein sequence ID" value="KAF0935637.1"/>
    <property type="molecule type" value="Genomic_DNA"/>
</dbReference>
<evidence type="ECO:0000256" key="2">
    <source>
        <dbReference type="ARBA" id="ARBA00022833"/>
    </source>
</evidence>
<dbReference type="AlphaFoldDB" id="A0A6G1FFE8"/>
<evidence type="ECO:0000313" key="4">
    <source>
        <dbReference type="EMBL" id="KAF0935637.1"/>
    </source>
</evidence>
<keyword evidence="5" id="KW-1185">Reference proteome</keyword>
<proteinExistence type="predicted"/>
<evidence type="ECO:0000313" key="5">
    <source>
        <dbReference type="Proteomes" id="UP000479710"/>
    </source>
</evidence>
<feature type="compositionally biased region" description="Basic and acidic residues" evidence="3">
    <location>
        <begin position="151"/>
        <end position="161"/>
    </location>
</feature>
<accession>A0A6G1FFE8</accession>
<keyword evidence="1" id="KW-0863">Zinc-finger</keyword>
<dbReference type="InterPro" id="IPR011011">
    <property type="entry name" value="Znf_FYVE_PHD"/>
</dbReference>
<dbReference type="GO" id="GO:0008270">
    <property type="term" value="F:zinc ion binding"/>
    <property type="evidence" value="ECO:0007669"/>
    <property type="project" value="UniProtKB-KW"/>
</dbReference>
<dbReference type="Proteomes" id="UP000479710">
    <property type="component" value="Unassembled WGS sequence"/>
</dbReference>
<dbReference type="PANTHER" id="PTHR47527">
    <property type="entry name" value="RING/FYVE/PHD ZINC FINGER SUPERFAMILY PROTEIN"/>
    <property type="match status" value="1"/>
</dbReference>
<name>A0A6G1FFE8_9ORYZ</name>
<feature type="region of interest" description="Disordered" evidence="3">
    <location>
        <begin position="141"/>
        <end position="162"/>
    </location>
</feature>
<keyword evidence="1" id="KW-0479">Metal-binding</keyword>
<sequence>MAAHIRMYIGGTLQLPRWQEGFFIGDLRPCRWEACVASVLLLSLSFDWSDDEFMHAWHAVEEQSGAAQPVPMGAHVKEGREEENKGGDEDKGGAHLKCLQHYGNKGVPKAEWHCPTCLTKSKGKPLPPKYGKVTRTAVEPKAAPLPSGTQKSHEISGEKCSDNSSIVASEANIKSKADSEPILGRDVEMVDNDIPLMDQTNNIATEDKPSTQETTEAHKMKAVELSANTGIQISQGGSAATEENLYTKATSDPHIINDVAMGTKAGMPICPRNDVATEEKSQSDCLLPLGVAGMSVARMRVGPIDVVTLQ</sequence>
<evidence type="ECO:0000256" key="3">
    <source>
        <dbReference type="SAM" id="MobiDB-lite"/>
    </source>
</evidence>
<dbReference type="SUPFAM" id="SSF57903">
    <property type="entry name" value="FYVE/PHD zinc finger"/>
    <property type="match status" value="1"/>
</dbReference>
<protein>
    <submittedName>
        <fullName evidence="4">Uncharacterized protein</fullName>
    </submittedName>
</protein>
<reference evidence="4 5" key="1">
    <citation type="submission" date="2019-11" db="EMBL/GenBank/DDBJ databases">
        <title>Whole genome sequence of Oryza granulata.</title>
        <authorList>
            <person name="Li W."/>
        </authorList>
    </citation>
    <scope>NUCLEOTIDE SEQUENCE [LARGE SCALE GENOMIC DNA]</scope>
    <source>
        <strain evidence="5">cv. Menghai</strain>
        <tissue evidence="4">Leaf</tissue>
    </source>
</reference>
<gene>
    <name evidence="4" type="ORF">E2562_035088</name>
</gene>